<evidence type="ECO:0000256" key="5">
    <source>
        <dbReference type="ARBA" id="ARBA00022801"/>
    </source>
</evidence>
<dbReference type="GO" id="GO:0016887">
    <property type="term" value="F:ATP hydrolysis activity"/>
    <property type="evidence" value="ECO:0007669"/>
    <property type="project" value="RHEA"/>
</dbReference>
<dbReference type="KEGG" id="pace:A6070_07215"/>
<dbReference type="GO" id="GO:0043138">
    <property type="term" value="F:3'-5' DNA helicase activity"/>
    <property type="evidence" value="ECO:0007669"/>
    <property type="project" value="UniProtKB-EC"/>
</dbReference>
<keyword evidence="10 15" id="KW-0234">DNA repair</keyword>
<evidence type="ECO:0000256" key="10">
    <source>
        <dbReference type="ARBA" id="ARBA00023204"/>
    </source>
</evidence>
<evidence type="ECO:0000256" key="12">
    <source>
        <dbReference type="ARBA" id="ARBA00034617"/>
    </source>
</evidence>
<dbReference type="STRING" id="29542.A6070_07215"/>
<dbReference type="InterPro" id="IPR012340">
    <property type="entry name" value="NA-bd_OB-fold"/>
</dbReference>
<evidence type="ECO:0000256" key="2">
    <source>
        <dbReference type="ARBA" id="ARBA00017846"/>
    </source>
</evidence>
<dbReference type="NCBIfam" id="TIGR00643">
    <property type="entry name" value="recG"/>
    <property type="match status" value="1"/>
</dbReference>
<dbReference type="InterPro" id="IPR004609">
    <property type="entry name" value="ATP-dep_DNA_helicase_RecG"/>
</dbReference>
<dbReference type="OrthoDB" id="9804325at2"/>
<dbReference type="RefSeq" id="WP_072287702.1">
    <property type="nucleotide sequence ID" value="NZ_CP015455.1"/>
</dbReference>
<dbReference type="GO" id="GO:0006281">
    <property type="term" value="P:DNA repair"/>
    <property type="evidence" value="ECO:0007669"/>
    <property type="project" value="UniProtKB-UniRule"/>
</dbReference>
<keyword evidence="3 15" id="KW-0547">Nucleotide-binding</keyword>
<dbReference type="SMART" id="SM00487">
    <property type="entry name" value="DEXDc"/>
    <property type="match status" value="1"/>
</dbReference>
<dbReference type="PROSITE" id="PS51192">
    <property type="entry name" value="HELICASE_ATP_BIND_1"/>
    <property type="match status" value="1"/>
</dbReference>
<evidence type="ECO:0000259" key="16">
    <source>
        <dbReference type="PROSITE" id="PS51192"/>
    </source>
</evidence>
<evidence type="ECO:0000259" key="17">
    <source>
        <dbReference type="PROSITE" id="PS51194"/>
    </source>
</evidence>
<comment type="catalytic activity">
    <reaction evidence="12 15">
        <text>Couples ATP hydrolysis with the unwinding of duplex DNA by translocating in the 3'-5' direction.</text>
        <dbReference type="EC" id="5.6.2.4"/>
    </reaction>
</comment>
<dbReference type="CDD" id="cd17992">
    <property type="entry name" value="DEXHc_RecG"/>
    <property type="match status" value="1"/>
</dbReference>
<accession>A0A1L3GIX0</accession>
<feature type="domain" description="Helicase C-terminal" evidence="17">
    <location>
        <begin position="483"/>
        <end position="644"/>
    </location>
</feature>
<dbReference type="SMART" id="SM00490">
    <property type="entry name" value="HELICc"/>
    <property type="match status" value="1"/>
</dbReference>
<evidence type="ECO:0000256" key="9">
    <source>
        <dbReference type="ARBA" id="ARBA00023172"/>
    </source>
</evidence>
<reference evidence="18 19" key="1">
    <citation type="journal article" date="2017" name="Genome Announc.">
        <title>Complete Genome Sequences of Two Acetylene-Fermenting Pelobacter acetylenicus Strains.</title>
        <authorList>
            <person name="Sutton J.M."/>
            <person name="Baesman S.M."/>
            <person name="Fierst J.L."/>
            <person name="Poret-Peterson A.T."/>
            <person name="Oremland R.S."/>
            <person name="Dunlap D.S."/>
            <person name="Akob D.M."/>
        </authorList>
    </citation>
    <scope>NUCLEOTIDE SEQUENCE [LARGE SCALE GENOMIC DNA]</scope>
    <source>
        <strain evidence="18 19">DSM 3247</strain>
    </source>
</reference>
<dbReference type="SUPFAM" id="SSF52540">
    <property type="entry name" value="P-loop containing nucleoside triphosphate hydrolases"/>
    <property type="match status" value="2"/>
</dbReference>
<evidence type="ECO:0000256" key="14">
    <source>
        <dbReference type="ARBA" id="ARBA00048988"/>
    </source>
</evidence>
<dbReference type="Pfam" id="PF00270">
    <property type="entry name" value="DEAD"/>
    <property type="match status" value="1"/>
</dbReference>
<dbReference type="PANTHER" id="PTHR47964">
    <property type="entry name" value="ATP-DEPENDENT DNA HELICASE HOMOLOG RECG, CHLOROPLASTIC"/>
    <property type="match status" value="1"/>
</dbReference>
<dbReference type="InterPro" id="IPR027417">
    <property type="entry name" value="P-loop_NTPase"/>
</dbReference>
<keyword evidence="19" id="KW-1185">Reference proteome</keyword>
<dbReference type="PROSITE" id="PS51194">
    <property type="entry name" value="HELICASE_CTER"/>
    <property type="match status" value="1"/>
</dbReference>
<dbReference type="Pfam" id="PF00271">
    <property type="entry name" value="Helicase_C"/>
    <property type="match status" value="1"/>
</dbReference>
<evidence type="ECO:0000256" key="6">
    <source>
        <dbReference type="ARBA" id="ARBA00022806"/>
    </source>
</evidence>
<dbReference type="GO" id="GO:0005524">
    <property type="term" value="F:ATP binding"/>
    <property type="evidence" value="ECO:0007669"/>
    <property type="project" value="UniProtKB-KW"/>
</dbReference>
<keyword evidence="4 15" id="KW-0227">DNA damage</keyword>
<dbReference type="Gene3D" id="1.10.150.20">
    <property type="entry name" value="5' to 3' exonuclease, C-terminal subdomain"/>
    <property type="match status" value="1"/>
</dbReference>
<evidence type="ECO:0000256" key="13">
    <source>
        <dbReference type="ARBA" id="ARBA00034808"/>
    </source>
</evidence>
<evidence type="ECO:0000256" key="4">
    <source>
        <dbReference type="ARBA" id="ARBA00022763"/>
    </source>
</evidence>
<dbReference type="InterPro" id="IPR047112">
    <property type="entry name" value="RecG/Mfd"/>
</dbReference>
<dbReference type="InterPro" id="IPR045562">
    <property type="entry name" value="RecG_dom3_C"/>
</dbReference>
<evidence type="ECO:0000256" key="11">
    <source>
        <dbReference type="ARBA" id="ARBA00023235"/>
    </source>
</evidence>
<keyword evidence="7 15" id="KW-0067">ATP-binding</keyword>
<keyword evidence="9 15" id="KW-0233">DNA recombination</keyword>
<feature type="domain" description="Helicase ATP-binding" evidence="16">
    <location>
        <begin position="303"/>
        <end position="464"/>
    </location>
</feature>
<dbReference type="InterPro" id="IPR011545">
    <property type="entry name" value="DEAD/DEAH_box_helicase_dom"/>
</dbReference>
<evidence type="ECO:0000256" key="1">
    <source>
        <dbReference type="ARBA" id="ARBA00007504"/>
    </source>
</evidence>
<dbReference type="EC" id="5.6.2.4" evidence="13 15"/>
<protein>
    <recommendedName>
        <fullName evidence="2 15">ATP-dependent DNA helicase RecG</fullName>
        <ecNumber evidence="13 15">5.6.2.4</ecNumber>
    </recommendedName>
</protein>
<evidence type="ECO:0000256" key="8">
    <source>
        <dbReference type="ARBA" id="ARBA00023125"/>
    </source>
</evidence>
<dbReference type="GO" id="GO:0003677">
    <property type="term" value="F:DNA binding"/>
    <property type="evidence" value="ECO:0007669"/>
    <property type="project" value="UniProtKB-KW"/>
</dbReference>
<keyword evidence="5 15" id="KW-0378">Hydrolase</keyword>
<organism evidence="18 19">
    <name type="scientific">Syntrophotalea acetylenica</name>
    <name type="common">Pelobacter acetylenicus</name>
    <dbReference type="NCBI Taxonomy" id="29542"/>
    <lineage>
        <taxon>Bacteria</taxon>
        <taxon>Pseudomonadati</taxon>
        <taxon>Thermodesulfobacteriota</taxon>
        <taxon>Desulfuromonadia</taxon>
        <taxon>Desulfuromonadales</taxon>
        <taxon>Syntrophotaleaceae</taxon>
        <taxon>Syntrophotalea</taxon>
    </lineage>
</organism>
<comment type="catalytic activity">
    <reaction evidence="14 15">
        <text>ATP + H2O = ADP + phosphate + H(+)</text>
        <dbReference type="Rhea" id="RHEA:13065"/>
        <dbReference type="ChEBI" id="CHEBI:15377"/>
        <dbReference type="ChEBI" id="CHEBI:15378"/>
        <dbReference type="ChEBI" id="CHEBI:30616"/>
        <dbReference type="ChEBI" id="CHEBI:43474"/>
        <dbReference type="ChEBI" id="CHEBI:456216"/>
        <dbReference type="EC" id="5.6.2.4"/>
    </reaction>
</comment>
<dbReference type="CDD" id="cd04488">
    <property type="entry name" value="RecG_wedge_OBF"/>
    <property type="match status" value="1"/>
</dbReference>
<evidence type="ECO:0000256" key="15">
    <source>
        <dbReference type="RuleBase" id="RU363016"/>
    </source>
</evidence>
<dbReference type="GO" id="GO:0006310">
    <property type="term" value="P:DNA recombination"/>
    <property type="evidence" value="ECO:0007669"/>
    <property type="project" value="UniProtKB-UniRule"/>
</dbReference>
<evidence type="ECO:0000313" key="19">
    <source>
        <dbReference type="Proteomes" id="UP000182264"/>
    </source>
</evidence>
<dbReference type="PANTHER" id="PTHR47964:SF1">
    <property type="entry name" value="ATP-DEPENDENT DNA HELICASE HOMOLOG RECG, CHLOROPLASTIC"/>
    <property type="match status" value="1"/>
</dbReference>
<dbReference type="InterPro" id="IPR014001">
    <property type="entry name" value="Helicase_ATP-bd"/>
</dbReference>
<dbReference type="Proteomes" id="UP000182264">
    <property type="component" value="Chromosome"/>
</dbReference>
<dbReference type="Gene3D" id="3.40.50.300">
    <property type="entry name" value="P-loop containing nucleotide triphosphate hydrolases"/>
    <property type="match status" value="2"/>
</dbReference>
<sequence>MSLKPTYDQSHRYLATPLDSIRGVGPRIAEKLARLGIRTVEQALYTLPFRYEDRRQFTRIADLMPDTRATIFGEVLASTEKTTSRSRRKLFEVVVGDGSGSLNLKWFHYRKTWIEKQYPVGRRCVVYGEVKQFGNIREMHHADVEFLAAGQDPNALIHADPLNFGRILPVYPLTEGLTQKSARKIWKQVVDHYAHLAVSPLPVEIQRRQQLMPLDEALREVHFPGPDSSLKELDEGCSVARRTLVFDELFYLELGMALKHRGVILEQGRAFKVEHVYTKPLATMLPFRLTEAQRKVLREIKGDMMAPHPMNRLLQGDVGSGKTIVALMAALVAIENQTQVAVVAPTEILAEQHFLQFHAWMESLGLTVRFLSGSTTASLRRQILQDLADGAAQMVVGTHAVLQEDVRFAELGLGIIDEQHRFGVLQRAALRKKGNHPDLLIMTATPIPRTLALTVYGDLSLSVIDALPPGRKPVITRIIPEARRIKAYETIRRELAEGRQAYIVYPLVEETEKSDLLAATEGAAFLQENIFPEQRIGVLHGKMRPDAKEQIMRDFKSGAINILVSTTVIEVGIDVPNATVMMIEHAERFGLAQLHQLRGRVGRGAHQSQCLLVKSGLCSEDGLKRLEVMAATNDGFKIAEADLEIRGPGEFLGTRQSGIPDFRVANLFRDGRTLDQARQEAFRIAEDPAFLTADRYHELRQALKDRWGERLELASLG</sequence>
<evidence type="ECO:0000313" key="18">
    <source>
        <dbReference type="EMBL" id="APG25859.1"/>
    </source>
</evidence>
<dbReference type="NCBIfam" id="NF008165">
    <property type="entry name" value="PRK10917.1-3"/>
    <property type="match status" value="1"/>
</dbReference>
<comment type="function">
    <text evidence="15">Plays a critical role in recombination and DNA repair. Helps process Holliday junction intermediates to mature products by catalyzing branch migration. Has replication fork regression activity, unwinds stalled or blocked replication forks to make a HJ that can be resolved. Has a DNA unwinding activity characteristic of a DNA helicase with 3'-5' polarity.</text>
</comment>
<evidence type="ECO:0000256" key="7">
    <source>
        <dbReference type="ARBA" id="ARBA00022840"/>
    </source>
</evidence>
<comment type="similarity">
    <text evidence="1 15">Belongs to the helicase family. RecG subfamily.</text>
</comment>
<keyword evidence="11" id="KW-0413">Isomerase</keyword>
<dbReference type="EMBL" id="CP015518">
    <property type="protein sequence ID" value="APG25859.1"/>
    <property type="molecule type" value="Genomic_DNA"/>
</dbReference>
<dbReference type="AlphaFoldDB" id="A0A1L3GIX0"/>
<evidence type="ECO:0000256" key="3">
    <source>
        <dbReference type="ARBA" id="ARBA00022741"/>
    </source>
</evidence>
<name>A0A1L3GIX0_SYNAC</name>
<dbReference type="CDD" id="cd18811">
    <property type="entry name" value="SF2_C_RecG"/>
    <property type="match status" value="1"/>
</dbReference>
<dbReference type="Gene3D" id="2.40.50.140">
    <property type="entry name" value="Nucleic acid-binding proteins"/>
    <property type="match status" value="1"/>
</dbReference>
<dbReference type="Pfam" id="PF19833">
    <property type="entry name" value="RecG_dom3_C"/>
    <property type="match status" value="1"/>
</dbReference>
<dbReference type="InterPro" id="IPR033454">
    <property type="entry name" value="RecG_wedge"/>
</dbReference>
<dbReference type="NCBIfam" id="NF008168">
    <property type="entry name" value="PRK10917.2-2"/>
    <property type="match status" value="1"/>
</dbReference>
<dbReference type="InterPro" id="IPR001650">
    <property type="entry name" value="Helicase_C-like"/>
</dbReference>
<keyword evidence="8" id="KW-0238">DNA-binding</keyword>
<dbReference type="SUPFAM" id="SSF50249">
    <property type="entry name" value="Nucleic acid-binding proteins"/>
    <property type="match status" value="1"/>
</dbReference>
<gene>
    <name evidence="18" type="ORF">A7E75_13190</name>
</gene>
<proteinExistence type="inferred from homology"/>
<keyword evidence="6 15" id="KW-0347">Helicase</keyword>
<dbReference type="Pfam" id="PF17191">
    <property type="entry name" value="RecG_wedge"/>
    <property type="match status" value="1"/>
</dbReference>